<gene>
    <name evidence="1" type="ORF">C2H86_28575</name>
</gene>
<dbReference type="EMBL" id="CP026115">
    <property type="protein sequence ID" value="QHW08370.1"/>
    <property type="molecule type" value="Genomic_DNA"/>
</dbReference>
<evidence type="ECO:0000313" key="1">
    <source>
        <dbReference type="EMBL" id="QHW08370.1"/>
    </source>
</evidence>
<sequence>MTKNESPQGSTPVGASSWFTAYDDRSMEWKHSLKGENLLSWTMPDGIYRLRSKFRYLCVSKAGKIGWVRVNKTIYSFIENEVEYPIGRIHSQPSWQVTIDAKNSEPRRGFSDSNLLVRVAKGGRVLCRIFMRYDVDQLTAYPPVAPYSKTKNKASANSTRDAIFWIESNLHEFENDVKKLITTPFKFEQNLTGVRAEKFFGRGGTSLQLQLVDIGQGFALHVLK</sequence>
<dbReference type="RefSeq" id="WP_163985922.1">
    <property type="nucleotide sequence ID" value="NZ_CP026115.2"/>
</dbReference>
<dbReference type="Proteomes" id="UP000464480">
    <property type="component" value="Chromosome"/>
</dbReference>
<organism evidence="1 2">
    <name type="scientific">Pseudomonas putida</name>
    <name type="common">Arthrobacter siderocapsulatus</name>
    <dbReference type="NCBI Taxonomy" id="303"/>
    <lineage>
        <taxon>Bacteria</taxon>
        <taxon>Pseudomonadati</taxon>
        <taxon>Pseudomonadota</taxon>
        <taxon>Gammaproteobacteria</taxon>
        <taxon>Pseudomonadales</taxon>
        <taxon>Pseudomonadaceae</taxon>
        <taxon>Pseudomonas</taxon>
    </lineage>
</organism>
<name>A0A6I7EQJ9_PSEPU</name>
<accession>A0A6I7EQJ9</accession>
<evidence type="ECO:0000313" key="2">
    <source>
        <dbReference type="Proteomes" id="UP000464480"/>
    </source>
</evidence>
<proteinExistence type="predicted"/>
<reference evidence="1 2" key="1">
    <citation type="submission" date="2020-02" db="EMBL/GenBank/DDBJ databases">
        <title>Pseudomonas Putida W5 Complete Genome Assembly.</title>
        <authorList>
            <person name="Yuan Z.-C."/>
            <person name="Shaw G.A."/>
            <person name="Cusano A.D."/>
            <person name="Caddey B.J."/>
            <person name="Weselowski B.J."/>
        </authorList>
    </citation>
    <scope>NUCLEOTIDE SEQUENCE [LARGE SCALE GENOMIC DNA]</scope>
    <source>
        <strain evidence="1 2">W5</strain>
    </source>
</reference>
<protein>
    <submittedName>
        <fullName evidence="1">Uncharacterized protein</fullName>
    </submittedName>
</protein>
<dbReference type="AlphaFoldDB" id="A0A6I7EQJ9"/>